<proteinExistence type="inferred from homology"/>
<evidence type="ECO:0000313" key="9">
    <source>
        <dbReference type="Proteomes" id="UP000235114"/>
    </source>
</evidence>
<name>A0A2N5GIB2_9BACI</name>
<dbReference type="InterPro" id="IPR041382">
    <property type="entry name" value="SH3_16"/>
</dbReference>
<gene>
    <name evidence="6" type="ORF">CU635_16890</name>
    <name evidence="7" type="ORF">CVD25_08480</name>
</gene>
<dbReference type="Proteomes" id="UP000234951">
    <property type="component" value="Unassembled WGS sequence"/>
</dbReference>
<dbReference type="Proteomes" id="UP000235114">
    <property type="component" value="Unassembled WGS sequence"/>
</dbReference>
<keyword evidence="9" id="KW-1185">Reference proteome</keyword>
<keyword evidence="3" id="KW-0378">Hydrolase</keyword>
<dbReference type="InterPro" id="IPR051202">
    <property type="entry name" value="Peptidase_C40"/>
</dbReference>
<dbReference type="GO" id="GO:0008234">
    <property type="term" value="F:cysteine-type peptidase activity"/>
    <property type="evidence" value="ECO:0007669"/>
    <property type="project" value="UniProtKB-KW"/>
</dbReference>
<dbReference type="InterPro" id="IPR038765">
    <property type="entry name" value="Papain-like_cys_pep_sf"/>
</dbReference>
<evidence type="ECO:0000256" key="3">
    <source>
        <dbReference type="ARBA" id="ARBA00022801"/>
    </source>
</evidence>
<dbReference type="Gene3D" id="3.90.1720.10">
    <property type="entry name" value="endopeptidase domain like (from Nostoc punctiforme)"/>
    <property type="match status" value="1"/>
</dbReference>
<evidence type="ECO:0000259" key="5">
    <source>
        <dbReference type="PROSITE" id="PS51935"/>
    </source>
</evidence>
<accession>A0A2N5GIB2</accession>
<dbReference type="AlphaFoldDB" id="A0A2N5GIB2"/>
<keyword evidence="2" id="KW-0645">Protease</keyword>
<dbReference type="InterPro" id="IPR000064">
    <property type="entry name" value="NLP_P60_dom"/>
</dbReference>
<dbReference type="EMBL" id="PGVD01000022">
    <property type="protein sequence ID" value="PLR98393.1"/>
    <property type="molecule type" value="Genomic_DNA"/>
</dbReference>
<evidence type="ECO:0000256" key="1">
    <source>
        <dbReference type="ARBA" id="ARBA00007074"/>
    </source>
</evidence>
<protein>
    <submittedName>
        <fullName evidence="6">Peptidase</fullName>
    </submittedName>
</protein>
<dbReference type="Pfam" id="PF00877">
    <property type="entry name" value="NLPC_P60"/>
    <property type="match status" value="1"/>
</dbReference>
<dbReference type="InterPro" id="IPR057812">
    <property type="entry name" value="SH3_YKFC_2nd"/>
</dbReference>
<dbReference type="PANTHER" id="PTHR47053:SF3">
    <property type="entry name" value="GAMMA-D-GLUTAMYL-L-LYSINE DIPEPTIDYL-PEPTIDASE"/>
    <property type="match status" value="1"/>
</dbReference>
<feature type="domain" description="NlpC/P60" evidence="5">
    <location>
        <begin position="180"/>
        <end position="309"/>
    </location>
</feature>
<comment type="caution">
    <text evidence="6">The sequence shown here is derived from an EMBL/GenBank/DDBJ whole genome shotgun (WGS) entry which is preliminary data.</text>
</comment>
<evidence type="ECO:0000256" key="4">
    <source>
        <dbReference type="ARBA" id="ARBA00022807"/>
    </source>
</evidence>
<dbReference type="SUPFAM" id="SSF54001">
    <property type="entry name" value="Cysteine proteinases"/>
    <property type="match status" value="1"/>
</dbReference>
<evidence type="ECO:0000313" key="6">
    <source>
        <dbReference type="EMBL" id="PLR80729.1"/>
    </source>
</evidence>
<dbReference type="PANTHER" id="PTHR47053">
    <property type="entry name" value="MUREIN DD-ENDOPEPTIDASE MEPH-RELATED"/>
    <property type="match status" value="1"/>
</dbReference>
<evidence type="ECO:0000313" key="8">
    <source>
        <dbReference type="Proteomes" id="UP000234951"/>
    </source>
</evidence>
<dbReference type="GO" id="GO:0006508">
    <property type="term" value="P:proteolysis"/>
    <property type="evidence" value="ECO:0007669"/>
    <property type="project" value="UniProtKB-KW"/>
</dbReference>
<reference evidence="7 9" key="2">
    <citation type="submission" date="2017-12" db="EMBL/GenBank/DDBJ databases">
        <title>Comparative Functional Genomics of Dry Heat Resistant strains isolated from the Viking Spacecraft.</title>
        <authorList>
            <person name="Seuylemezian A."/>
            <person name="Cooper K."/>
            <person name="Vaishampayan P."/>
        </authorList>
    </citation>
    <scope>NUCLEOTIDE SEQUENCE [LARGE SCALE GENOMIC DNA]</scope>
    <source>
        <strain evidence="7 9">ATCC 29669</strain>
    </source>
</reference>
<dbReference type="RefSeq" id="WP_101578556.1">
    <property type="nucleotide sequence ID" value="NZ_PGVA01000044.1"/>
</dbReference>
<evidence type="ECO:0000256" key="2">
    <source>
        <dbReference type="ARBA" id="ARBA00022670"/>
    </source>
</evidence>
<reference evidence="6 8" key="1">
    <citation type="submission" date="2017-11" db="EMBL/GenBank/DDBJ databases">
        <title>Comparitive Functional Genomics of Dry Heat Resistant strains isolated from the Viking Spacecraft.</title>
        <authorList>
            <person name="Seuylemezian A."/>
            <person name="Cooper K."/>
            <person name="Vaishampayan P."/>
        </authorList>
    </citation>
    <scope>NUCLEOTIDE SEQUENCE [LARGE SCALE GENOMIC DNA]</scope>
    <source>
        <strain evidence="6 8">M4.6</strain>
    </source>
</reference>
<dbReference type="PROSITE" id="PS51935">
    <property type="entry name" value="NLPC_P60"/>
    <property type="match status" value="1"/>
</dbReference>
<dbReference type="EMBL" id="PGVA01000044">
    <property type="protein sequence ID" value="PLR80729.1"/>
    <property type="molecule type" value="Genomic_DNA"/>
</dbReference>
<evidence type="ECO:0000313" key="7">
    <source>
        <dbReference type="EMBL" id="PLR98393.1"/>
    </source>
</evidence>
<keyword evidence="4" id="KW-0788">Thiol protease</keyword>
<organism evidence="6 8">
    <name type="scientific">Bacillus canaveralius</name>
    <dbReference type="NCBI Taxonomy" id="1403243"/>
    <lineage>
        <taxon>Bacteria</taxon>
        <taxon>Bacillati</taxon>
        <taxon>Bacillota</taxon>
        <taxon>Bacilli</taxon>
        <taxon>Bacillales</taxon>
        <taxon>Bacillaceae</taxon>
        <taxon>Bacillus</taxon>
    </lineage>
</organism>
<comment type="similarity">
    <text evidence="1">Belongs to the peptidase C40 family.</text>
</comment>
<dbReference type="Gene3D" id="2.30.30.40">
    <property type="entry name" value="SH3 Domains"/>
    <property type="match status" value="2"/>
</dbReference>
<dbReference type="OrthoDB" id="9813368at2"/>
<dbReference type="Pfam" id="PF18348">
    <property type="entry name" value="SH3_16"/>
    <property type="match status" value="1"/>
</dbReference>
<dbReference type="Pfam" id="PF23795">
    <property type="entry name" value="SH3_YKFC_2nd"/>
    <property type="match status" value="1"/>
</dbReference>
<sequence>MADQTKRIVNVSVANVWTSYDSARPIDEAVTTNPVDLGSWLNGLTYDTRLELCSSNLLQTQVLFGEEVIVTGTNGHWAKVIVPGQPALKNKDGYPGWIPITQLTEYGDWNITDSEVAVITSKQAVLRPVNSDYELLLSYQTILPVQENSRDTLKVKSPLGSALLKHEDTAIYESYQHIPKGTGTDLVRAGEKFVGLPYLWGGLSSYGYDCSGFSYSMCKAIGAIIPRDASDQAETGKEISLSAIEPGDLLFFAYQEGKGHIHHVGIYYGNGQLLHSPKTGKEIEIIPIAGTIYEKELCAARRYWQEREE</sequence>